<evidence type="ECO:0000313" key="2">
    <source>
        <dbReference type="Proteomes" id="UP000076532"/>
    </source>
</evidence>
<name>A0A167TN59_9AGAM</name>
<gene>
    <name evidence="1" type="ORF">FIBSPDRAFT_507857</name>
</gene>
<proteinExistence type="predicted"/>
<evidence type="ECO:0000313" key="1">
    <source>
        <dbReference type="EMBL" id="KZP03111.1"/>
    </source>
</evidence>
<organism evidence="1 2">
    <name type="scientific">Athelia psychrophila</name>
    <dbReference type="NCBI Taxonomy" id="1759441"/>
    <lineage>
        <taxon>Eukaryota</taxon>
        <taxon>Fungi</taxon>
        <taxon>Dikarya</taxon>
        <taxon>Basidiomycota</taxon>
        <taxon>Agaricomycotina</taxon>
        <taxon>Agaricomycetes</taxon>
        <taxon>Agaricomycetidae</taxon>
        <taxon>Atheliales</taxon>
        <taxon>Atheliaceae</taxon>
        <taxon>Athelia</taxon>
    </lineage>
</organism>
<protein>
    <submittedName>
        <fullName evidence="1">Uncharacterized protein</fullName>
    </submittedName>
</protein>
<dbReference type="EMBL" id="KV418162">
    <property type="protein sequence ID" value="KZP03111.1"/>
    <property type="molecule type" value="Genomic_DNA"/>
</dbReference>
<dbReference type="AlphaFoldDB" id="A0A167TN59"/>
<sequence>MAYRRTTRKMVRGYPFTLEWATEYALSEGYKQNFILSASFAISHNACSSIGEAPRLVTIICEGKIYPFFAVASTDPKDCIFPCGTMEESIPKLQKILGAEGPPTWYQKYDV</sequence>
<reference evidence="1 2" key="1">
    <citation type="journal article" date="2016" name="Mol. Biol. Evol.">
        <title>Comparative Genomics of Early-Diverging Mushroom-Forming Fungi Provides Insights into the Origins of Lignocellulose Decay Capabilities.</title>
        <authorList>
            <person name="Nagy L.G."/>
            <person name="Riley R."/>
            <person name="Tritt A."/>
            <person name="Adam C."/>
            <person name="Daum C."/>
            <person name="Floudas D."/>
            <person name="Sun H."/>
            <person name="Yadav J.S."/>
            <person name="Pangilinan J."/>
            <person name="Larsson K.H."/>
            <person name="Matsuura K."/>
            <person name="Barry K."/>
            <person name="Labutti K."/>
            <person name="Kuo R."/>
            <person name="Ohm R.A."/>
            <person name="Bhattacharya S.S."/>
            <person name="Shirouzu T."/>
            <person name="Yoshinaga Y."/>
            <person name="Martin F.M."/>
            <person name="Grigoriev I.V."/>
            <person name="Hibbett D.S."/>
        </authorList>
    </citation>
    <scope>NUCLEOTIDE SEQUENCE [LARGE SCALE GENOMIC DNA]</scope>
    <source>
        <strain evidence="1 2">CBS 109695</strain>
    </source>
</reference>
<accession>A0A167TN59</accession>
<dbReference type="Proteomes" id="UP000076532">
    <property type="component" value="Unassembled WGS sequence"/>
</dbReference>
<keyword evidence="2" id="KW-1185">Reference proteome</keyword>